<protein>
    <submittedName>
        <fullName evidence="1">Uncharacterized protein</fullName>
    </submittedName>
</protein>
<dbReference type="AlphaFoldDB" id="A0A7Y6B382"/>
<name>A0A7Y6B382_9SPHN</name>
<organism evidence="1 2">
    <name type="scientific">Sphingomonas zeae</name>
    <dbReference type="NCBI Taxonomy" id="1646122"/>
    <lineage>
        <taxon>Bacteria</taxon>
        <taxon>Pseudomonadati</taxon>
        <taxon>Pseudomonadota</taxon>
        <taxon>Alphaproteobacteria</taxon>
        <taxon>Sphingomonadales</taxon>
        <taxon>Sphingomonadaceae</taxon>
        <taxon>Sphingomonas</taxon>
    </lineage>
</organism>
<accession>A0A7Y6B382</accession>
<dbReference type="Proteomes" id="UP000536441">
    <property type="component" value="Unassembled WGS sequence"/>
</dbReference>
<proteinExistence type="predicted"/>
<keyword evidence="2" id="KW-1185">Reference proteome</keyword>
<sequence>MAEHCHIPGNKTLTYHNIFMRHDPAFFVARPPGMTEGEPRVENYARQKTEMARAFFIDGWRARNADRGTLQRL</sequence>
<evidence type="ECO:0000313" key="1">
    <source>
        <dbReference type="EMBL" id="NUU46600.1"/>
    </source>
</evidence>
<dbReference type="EMBL" id="JABMCH010000058">
    <property type="protein sequence ID" value="NUU46600.1"/>
    <property type="molecule type" value="Genomic_DNA"/>
</dbReference>
<gene>
    <name evidence="1" type="ORF">HP438_06375</name>
</gene>
<comment type="caution">
    <text evidence="1">The sequence shown here is derived from an EMBL/GenBank/DDBJ whole genome shotgun (WGS) entry which is preliminary data.</text>
</comment>
<reference evidence="1 2" key="1">
    <citation type="submission" date="2020-05" db="EMBL/GenBank/DDBJ databases">
        <title>Genome Sequencing of Type Strains.</title>
        <authorList>
            <person name="Lemaire J.F."/>
            <person name="Inderbitzin P."/>
            <person name="Gregorio O.A."/>
            <person name="Collins S.B."/>
            <person name="Wespe N."/>
            <person name="Knight-Connoni V."/>
        </authorList>
    </citation>
    <scope>NUCLEOTIDE SEQUENCE [LARGE SCALE GENOMIC DNA]</scope>
    <source>
        <strain evidence="1 2">DSM 100049</strain>
    </source>
</reference>
<dbReference type="RefSeq" id="WP_175311104.1">
    <property type="nucleotide sequence ID" value="NZ_CBCRYR010000075.1"/>
</dbReference>
<evidence type="ECO:0000313" key="2">
    <source>
        <dbReference type="Proteomes" id="UP000536441"/>
    </source>
</evidence>